<keyword evidence="3" id="KW-1185">Reference proteome</keyword>
<accession>A0A8X6TMW0</accession>
<dbReference type="InterPro" id="IPR036084">
    <property type="entry name" value="Ser_inhib-like_sf"/>
</dbReference>
<feature type="signal peptide" evidence="1">
    <location>
        <begin position="1"/>
        <end position="16"/>
    </location>
</feature>
<dbReference type="OrthoDB" id="6425492at2759"/>
<dbReference type="SUPFAM" id="SSF57567">
    <property type="entry name" value="Serine protease inhibitors"/>
    <property type="match status" value="1"/>
</dbReference>
<evidence type="ECO:0000313" key="2">
    <source>
        <dbReference type="EMBL" id="GFT32560.1"/>
    </source>
</evidence>
<name>A0A8X6TMW0_NEPPI</name>
<gene>
    <name evidence="2" type="primary">AVEN_193759_1</name>
    <name evidence="2" type="ORF">NPIL_345571</name>
</gene>
<reference evidence="2" key="1">
    <citation type="submission" date="2020-08" db="EMBL/GenBank/DDBJ databases">
        <title>Multicomponent nature underlies the extraordinary mechanical properties of spider dragline silk.</title>
        <authorList>
            <person name="Kono N."/>
            <person name="Nakamura H."/>
            <person name="Mori M."/>
            <person name="Yoshida Y."/>
            <person name="Ohtoshi R."/>
            <person name="Malay A.D."/>
            <person name="Moran D.A.P."/>
            <person name="Tomita M."/>
            <person name="Numata K."/>
            <person name="Arakawa K."/>
        </authorList>
    </citation>
    <scope>NUCLEOTIDE SEQUENCE</scope>
</reference>
<dbReference type="AlphaFoldDB" id="A0A8X6TMW0"/>
<keyword evidence="1" id="KW-0732">Signal</keyword>
<protein>
    <recommendedName>
        <fullName evidence="4">Spider venom protein</fullName>
    </recommendedName>
</protein>
<evidence type="ECO:0000256" key="1">
    <source>
        <dbReference type="SAM" id="SignalP"/>
    </source>
</evidence>
<dbReference type="EMBL" id="BMAW01013180">
    <property type="protein sequence ID" value="GFT32560.1"/>
    <property type="molecule type" value="Genomic_DNA"/>
</dbReference>
<dbReference type="Gene3D" id="2.10.25.10">
    <property type="entry name" value="Laminin"/>
    <property type="match status" value="1"/>
</dbReference>
<sequence>MKSFILCLCLPLLVLSLKSPEENFFKAHGLNTNCQGNTTFGSFSSCTITCFSLHHLPDQCNPLYQLGCKCKTGFIPLNQNFQNLRCVKRKDCSRFVPQHKRSS</sequence>
<comment type="caution">
    <text evidence="2">The sequence shown here is derived from an EMBL/GenBank/DDBJ whole genome shotgun (WGS) entry which is preliminary data.</text>
</comment>
<dbReference type="Proteomes" id="UP000887013">
    <property type="component" value="Unassembled WGS sequence"/>
</dbReference>
<proteinExistence type="predicted"/>
<evidence type="ECO:0008006" key="4">
    <source>
        <dbReference type="Google" id="ProtNLM"/>
    </source>
</evidence>
<organism evidence="2 3">
    <name type="scientific">Nephila pilipes</name>
    <name type="common">Giant wood spider</name>
    <name type="synonym">Nephila maculata</name>
    <dbReference type="NCBI Taxonomy" id="299642"/>
    <lineage>
        <taxon>Eukaryota</taxon>
        <taxon>Metazoa</taxon>
        <taxon>Ecdysozoa</taxon>
        <taxon>Arthropoda</taxon>
        <taxon>Chelicerata</taxon>
        <taxon>Arachnida</taxon>
        <taxon>Araneae</taxon>
        <taxon>Araneomorphae</taxon>
        <taxon>Entelegynae</taxon>
        <taxon>Araneoidea</taxon>
        <taxon>Nephilidae</taxon>
        <taxon>Nephila</taxon>
    </lineage>
</organism>
<feature type="chain" id="PRO_5036484202" description="Spider venom protein" evidence="1">
    <location>
        <begin position="17"/>
        <end position="103"/>
    </location>
</feature>
<evidence type="ECO:0000313" key="3">
    <source>
        <dbReference type="Proteomes" id="UP000887013"/>
    </source>
</evidence>